<gene>
    <name evidence="2" type="ORF">M124_3376</name>
</gene>
<dbReference type="SUPFAM" id="SSF52317">
    <property type="entry name" value="Class I glutamine amidotransferase-like"/>
    <property type="match status" value="1"/>
</dbReference>
<evidence type="ECO:0000259" key="1">
    <source>
        <dbReference type="Pfam" id="PF01965"/>
    </source>
</evidence>
<dbReference type="PATRIC" id="fig|1339315.3.peg.4037"/>
<dbReference type="GO" id="GO:0005737">
    <property type="term" value="C:cytoplasm"/>
    <property type="evidence" value="ECO:0007669"/>
    <property type="project" value="TreeGrafter"/>
</dbReference>
<organism evidence="2 3">
    <name type="scientific">Bacteroides fragilis str. 3988T(B)14</name>
    <dbReference type="NCBI Taxonomy" id="1339315"/>
    <lineage>
        <taxon>Bacteria</taxon>
        <taxon>Pseudomonadati</taxon>
        <taxon>Bacteroidota</taxon>
        <taxon>Bacteroidia</taxon>
        <taxon>Bacteroidales</taxon>
        <taxon>Bacteroidaceae</taxon>
        <taxon>Bacteroides</taxon>
    </lineage>
</organism>
<sequence length="183" mass="19810">MGTVYAFFADGFEEIEALTTIDTLRRAGLDVEIVSVTPDEIVVGAHDVSVLCDKNFENCDFFDAELLFFPGGMPGAATLDKHEGLRKLILSFAEKNKPIAAICAAPMVLGKLGLLKGRRVTCYPSFEQYLDGADCTNEPVVRDGNIITGMGPGAAMEFALTIVDTLLGKEKVNELVEAMCVRR</sequence>
<dbReference type="Proteomes" id="UP000020529">
    <property type="component" value="Unassembled WGS sequence"/>
</dbReference>
<name>A0A015TQB1_BACFG</name>
<evidence type="ECO:0000313" key="3">
    <source>
        <dbReference type="Proteomes" id="UP000020529"/>
    </source>
</evidence>
<dbReference type="EMBL" id="JGCY01000387">
    <property type="protein sequence ID" value="EXY72881.1"/>
    <property type="molecule type" value="Genomic_DNA"/>
</dbReference>
<dbReference type="RefSeq" id="WP_032559232.1">
    <property type="nucleotide sequence ID" value="NZ_JGCY01000387.1"/>
</dbReference>
<dbReference type="InterPro" id="IPR006287">
    <property type="entry name" value="DJ-1"/>
</dbReference>
<proteinExistence type="predicted"/>
<dbReference type="InterPro" id="IPR050325">
    <property type="entry name" value="Prot/Nucl_acid_deglycase"/>
</dbReference>
<dbReference type="InterPro" id="IPR029062">
    <property type="entry name" value="Class_I_gatase-like"/>
</dbReference>
<dbReference type="NCBIfam" id="TIGR01383">
    <property type="entry name" value="not_thiJ"/>
    <property type="match status" value="1"/>
</dbReference>
<protein>
    <submittedName>
        <fullName evidence="2">DJ-1 family protein</fullName>
    </submittedName>
</protein>
<dbReference type="Gene3D" id="3.40.50.880">
    <property type="match status" value="1"/>
</dbReference>
<dbReference type="AlphaFoldDB" id="A0A015TQB1"/>
<accession>A0A015TQB1</accession>
<evidence type="ECO:0000313" key="2">
    <source>
        <dbReference type="EMBL" id="EXY72881.1"/>
    </source>
</evidence>
<dbReference type="InterPro" id="IPR002818">
    <property type="entry name" value="DJ-1/PfpI"/>
</dbReference>
<dbReference type="Pfam" id="PF01965">
    <property type="entry name" value="DJ-1_PfpI"/>
    <property type="match status" value="1"/>
</dbReference>
<dbReference type="PANTHER" id="PTHR48094:SF12">
    <property type="entry name" value="PARKINSON DISEASE PROTEIN 7 HOMOLOG"/>
    <property type="match status" value="1"/>
</dbReference>
<dbReference type="CDD" id="cd03135">
    <property type="entry name" value="GATase1_DJ-1"/>
    <property type="match status" value="1"/>
</dbReference>
<comment type="caution">
    <text evidence="2">The sequence shown here is derived from an EMBL/GenBank/DDBJ whole genome shotgun (WGS) entry which is preliminary data.</text>
</comment>
<reference evidence="2 3" key="1">
    <citation type="submission" date="2014-02" db="EMBL/GenBank/DDBJ databases">
        <authorList>
            <person name="Sears C."/>
            <person name="Carroll K."/>
            <person name="Sack B.R."/>
            <person name="Qadri F."/>
            <person name="Myers L.L."/>
            <person name="Chung G.-T."/>
            <person name="Escheverria P."/>
            <person name="Fraser C.M."/>
            <person name="Sadzewicz L."/>
            <person name="Shefchek K.A."/>
            <person name="Tallon L."/>
            <person name="Das S.P."/>
            <person name="Daugherty S."/>
            <person name="Mongodin E.F."/>
        </authorList>
    </citation>
    <scope>NUCLEOTIDE SEQUENCE [LARGE SCALE GENOMIC DNA]</scope>
    <source>
        <strain evidence="3">3988T(B)14</strain>
    </source>
</reference>
<dbReference type="PANTHER" id="PTHR48094">
    <property type="entry name" value="PROTEIN/NUCLEIC ACID DEGLYCASE DJ-1-RELATED"/>
    <property type="match status" value="1"/>
</dbReference>
<feature type="domain" description="DJ-1/PfpI" evidence="1">
    <location>
        <begin position="4"/>
        <end position="164"/>
    </location>
</feature>